<dbReference type="GO" id="GO:0046872">
    <property type="term" value="F:metal ion binding"/>
    <property type="evidence" value="ECO:0007669"/>
    <property type="project" value="UniProtKB-KW"/>
</dbReference>
<dbReference type="GO" id="GO:0016020">
    <property type="term" value="C:membrane"/>
    <property type="evidence" value="ECO:0007669"/>
    <property type="project" value="InterPro"/>
</dbReference>
<organism evidence="6 7">
    <name type="scientific">Crotalus adamanteus</name>
    <name type="common">Eastern diamondback rattlesnake</name>
    <dbReference type="NCBI Taxonomy" id="8729"/>
    <lineage>
        <taxon>Eukaryota</taxon>
        <taxon>Metazoa</taxon>
        <taxon>Chordata</taxon>
        <taxon>Craniata</taxon>
        <taxon>Vertebrata</taxon>
        <taxon>Euteleostomi</taxon>
        <taxon>Lepidosauria</taxon>
        <taxon>Squamata</taxon>
        <taxon>Bifurcata</taxon>
        <taxon>Unidentata</taxon>
        <taxon>Episquamata</taxon>
        <taxon>Toxicofera</taxon>
        <taxon>Serpentes</taxon>
        <taxon>Colubroidea</taxon>
        <taxon>Viperidae</taxon>
        <taxon>Crotalinae</taxon>
        <taxon>Crotalus</taxon>
    </lineage>
</organism>
<evidence type="ECO:0000259" key="5">
    <source>
        <dbReference type="PROSITE" id="PS51864"/>
    </source>
</evidence>
<evidence type="ECO:0000259" key="4">
    <source>
        <dbReference type="PROSITE" id="PS50060"/>
    </source>
</evidence>
<evidence type="ECO:0000313" key="6">
    <source>
        <dbReference type="EMBL" id="KAK9395366.1"/>
    </source>
</evidence>
<name>A0AAW1B0N9_CROAD</name>
<evidence type="ECO:0000256" key="2">
    <source>
        <dbReference type="RuleBase" id="RU361183"/>
    </source>
</evidence>
<dbReference type="InterPro" id="IPR013320">
    <property type="entry name" value="ConA-like_dom_sf"/>
</dbReference>
<dbReference type="PRINTS" id="PR00480">
    <property type="entry name" value="ASTACIN"/>
</dbReference>
<comment type="caution">
    <text evidence="6">The sequence shown here is derived from an EMBL/GenBank/DDBJ whole genome shotgun (WGS) entry which is preliminary data.</text>
</comment>
<keyword evidence="2" id="KW-0378">Hydrolase</keyword>
<dbReference type="GO" id="GO:0006508">
    <property type="term" value="P:proteolysis"/>
    <property type="evidence" value="ECO:0007669"/>
    <property type="project" value="UniProtKB-KW"/>
</dbReference>
<keyword evidence="2" id="KW-0862">Zinc</keyword>
<dbReference type="AlphaFoldDB" id="A0AAW1B0N9"/>
<evidence type="ECO:0000256" key="3">
    <source>
        <dbReference type="SAM" id="MobiDB-lite"/>
    </source>
</evidence>
<accession>A0AAW1B0N9</accession>
<gene>
    <name evidence="6" type="ORF">NXF25_014712</name>
</gene>
<comment type="caution">
    <text evidence="1">Lacks conserved residue(s) required for the propagation of feature annotation.</text>
</comment>
<protein>
    <recommendedName>
        <fullName evidence="2">Metalloendopeptidase</fullName>
        <ecNumber evidence="2">3.4.24.-</ecNumber>
    </recommendedName>
</protein>
<dbReference type="PANTHER" id="PTHR10127:SF855">
    <property type="entry name" value="ASTACIN-LIKE METALLOENDOPEPTIDASE"/>
    <property type="match status" value="1"/>
</dbReference>
<keyword evidence="7" id="KW-1185">Reference proteome</keyword>
<dbReference type="PROSITE" id="PS50060">
    <property type="entry name" value="MAM_2"/>
    <property type="match status" value="1"/>
</dbReference>
<sequence>MLDNYDYSSIMHYGRNAFSMTGLPTIIPLSGPPAFLGQRWNLSVSDIAKVNKLYKCSQVAAQPEVVPEEAIKEKVMDFIPVHPEPCSKSNLASTVVRKTTEPILSSRKTVGEDLSTVAGYISLKPSSHLSKQRAVLISPVVYGTRCLQFWYRSPDCAAGKINFYTKLLNSTDWQKVRSMKGKQDVGWHQVTLSISTTWTLQVALEGIVGNKLRLPASPLPPTQDPVVSASRSWLREMRRSPFCTVCAAPLPSFALHHLLAPSIIASQGGVGVSVLLLCFCSPSQELHNCLTSRVAHSAWRRKKRERGGETALPPPQLLSKGAGSLARHSQGAEEAPRRVEHASPNFCPREAAAAAAAASAGEKVQGPCGAVSCPSARGAKRKGASGREQVPAPQFLSPWPSAPPLPLDPVQMEASEGWPSRRP</sequence>
<dbReference type="Pfam" id="PF00629">
    <property type="entry name" value="MAM"/>
    <property type="match status" value="1"/>
</dbReference>
<evidence type="ECO:0000256" key="1">
    <source>
        <dbReference type="PROSITE-ProRule" id="PRU01211"/>
    </source>
</evidence>
<dbReference type="Gene3D" id="2.60.120.200">
    <property type="match status" value="1"/>
</dbReference>
<dbReference type="EC" id="3.4.24.-" evidence="2"/>
<feature type="region of interest" description="Disordered" evidence="3">
    <location>
        <begin position="299"/>
        <end position="341"/>
    </location>
</feature>
<keyword evidence="2" id="KW-0645">Protease</keyword>
<keyword evidence="2" id="KW-0479">Metal-binding</keyword>
<proteinExistence type="predicted"/>
<dbReference type="PANTHER" id="PTHR10127">
    <property type="entry name" value="DISCOIDIN, CUB, EGF, LAMININ , AND ZINC METALLOPROTEASE DOMAIN CONTAINING"/>
    <property type="match status" value="1"/>
</dbReference>
<dbReference type="Proteomes" id="UP001474421">
    <property type="component" value="Unassembled WGS sequence"/>
</dbReference>
<feature type="region of interest" description="Disordered" evidence="3">
    <location>
        <begin position="373"/>
        <end position="423"/>
    </location>
</feature>
<reference evidence="6 7" key="1">
    <citation type="journal article" date="2024" name="Proc. Natl. Acad. Sci. U.S.A.">
        <title>The genetic regulatory architecture and epigenomic basis for age-related changes in rattlesnake venom.</title>
        <authorList>
            <person name="Hogan M.P."/>
            <person name="Holding M.L."/>
            <person name="Nystrom G.S."/>
            <person name="Colston T.J."/>
            <person name="Bartlett D.A."/>
            <person name="Mason A.J."/>
            <person name="Ellsworth S.A."/>
            <person name="Rautsaw R.M."/>
            <person name="Lawrence K.C."/>
            <person name="Strickland J.L."/>
            <person name="He B."/>
            <person name="Fraser P."/>
            <person name="Margres M.J."/>
            <person name="Gilbert D.M."/>
            <person name="Gibbs H.L."/>
            <person name="Parkinson C.L."/>
            <person name="Rokyta D.R."/>
        </authorList>
    </citation>
    <scope>NUCLEOTIDE SEQUENCE [LARGE SCALE GENOMIC DNA]</scope>
    <source>
        <strain evidence="6">DRR0105</strain>
    </source>
</reference>
<dbReference type="GO" id="GO:0004222">
    <property type="term" value="F:metalloendopeptidase activity"/>
    <property type="evidence" value="ECO:0007669"/>
    <property type="project" value="UniProtKB-UniRule"/>
</dbReference>
<dbReference type="InterPro" id="IPR001506">
    <property type="entry name" value="Peptidase_M12A"/>
</dbReference>
<dbReference type="InterPro" id="IPR000998">
    <property type="entry name" value="MAM_dom"/>
</dbReference>
<dbReference type="Gene3D" id="3.40.390.10">
    <property type="entry name" value="Collagenase (Catalytic Domain)"/>
    <property type="match status" value="1"/>
</dbReference>
<feature type="domain" description="MAM" evidence="4">
    <location>
        <begin position="120"/>
        <end position="245"/>
    </location>
</feature>
<dbReference type="SUPFAM" id="SSF49899">
    <property type="entry name" value="Concanavalin A-like lectins/glucanases"/>
    <property type="match status" value="1"/>
</dbReference>
<feature type="compositionally biased region" description="Basic and acidic residues" evidence="3">
    <location>
        <begin position="330"/>
        <end position="341"/>
    </location>
</feature>
<dbReference type="InterPro" id="IPR024079">
    <property type="entry name" value="MetalloPept_cat_dom_sf"/>
</dbReference>
<dbReference type="SUPFAM" id="SSF55486">
    <property type="entry name" value="Metalloproteases ('zincins'), catalytic domain"/>
    <property type="match status" value="1"/>
</dbReference>
<feature type="domain" description="Peptidase M12A" evidence="5">
    <location>
        <begin position="1"/>
        <end position="57"/>
    </location>
</feature>
<evidence type="ECO:0000313" key="7">
    <source>
        <dbReference type="Proteomes" id="UP001474421"/>
    </source>
</evidence>
<dbReference type="PROSITE" id="PS51864">
    <property type="entry name" value="ASTACIN"/>
    <property type="match status" value="1"/>
</dbReference>
<keyword evidence="2" id="KW-0482">Metalloprotease</keyword>
<comment type="cofactor">
    <cofactor evidence="2">
        <name>Zn(2+)</name>
        <dbReference type="ChEBI" id="CHEBI:29105"/>
    </cofactor>
    <text evidence="2">Binds 1 zinc ion per subunit.</text>
</comment>
<dbReference type="EMBL" id="JAOTOJ010000010">
    <property type="protein sequence ID" value="KAK9395366.1"/>
    <property type="molecule type" value="Genomic_DNA"/>
</dbReference>
<dbReference type="Pfam" id="PF01400">
    <property type="entry name" value="Astacin"/>
    <property type="match status" value="1"/>
</dbReference>